<keyword evidence="7 9" id="KW-0275">Fatty acid biosynthesis</keyword>
<dbReference type="GO" id="GO:0050343">
    <property type="term" value="F:trans-2-enoyl-CoA reductase (NADH) activity"/>
    <property type="evidence" value="ECO:0007669"/>
    <property type="project" value="UniProtKB-EC"/>
</dbReference>
<comment type="subunit">
    <text evidence="1 9">Monomer.</text>
</comment>
<evidence type="ECO:0000259" key="12">
    <source>
        <dbReference type="Pfam" id="PF12242"/>
    </source>
</evidence>
<evidence type="ECO:0000256" key="7">
    <source>
        <dbReference type="ARBA" id="ARBA00023160"/>
    </source>
</evidence>
<dbReference type="Pfam" id="PF12241">
    <property type="entry name" value="Enoyl_reductase"/>
    <property type="match status" value="1"/>
</dbReference>
<sequence>MIITPIIDSNVARSCHPLGCHEMIKQQVKTIKNSLGASRNKQNVLILGASSGFGLAARICLTFGGGQANTLGVSYERGPSDKNIGTAGWYNNIYFKQEAERHGYQAINIVGDAFAKSTRQQVAEAIQQKFNGKVDLVIYSLATGARPNPIDGTLWRSTIKPIKEVQTGYNLNLEHETLDLVDIPPATTKEIEDTVKVMGGEDWQEWVDFLQSKDLLASGCQTLAFSYIGSPLTHNIYHRGTLGAAKEHLHQSVTTLNQQLAPIQGSAHVVVCKALVTKASAFIPTFSPYMLALYQVMKQQGLHEGCLKQMQRLFKEKLSTNKDEIQSDANGLIRLDDWELRPEVQQQTAELIKKITPDNFKDISDYQQYRQEFMQLNGFEVPNINYEQSVDVAELLKLKP</sequence>
<keyword evidence="2 9" id="KW-0444">Lipid biosynthesis</keyword>
<feature type="domain" description="Trans-2-enoyl-CoA reductase-like NAD(P)H binding" evidence="12">
    <location>
        <begin position="2"/>
        <end position="80"/>
    </location>
</feature>
<evidence type="ECO:0000256" key="2">
    <source>
        <dbReference type="ARBA" id="ARBA00022516"/>
    </source>
</evidence>
<accession>A0A2T3QIT5</accession>
<dbReference type="UniPathway" id="UPA00094"/>
<evidence type="ECO:0000256" key="4">
    <source>
        <dbReference type="ARBA" id="ARBA00023002"/>
    </source>
</evidence>
<comment type="catalytic activity">
    <reaction evidence="8">
        <text>a 2,3-saturated acyl-CoA + NAD(+) = a (2E)-enoyl-CoA + NADH + H(+)</text>
        <dbReference type="Rhea" id="RHEA:18177"/>
        <dbReference type="ChEBI" id="CHEBI:15378"/>
        <dbReference type="ChEBI" id="CHEBI:57540"/>
        <dbReference type="ChEBI" id="CHEBI:57945"/>
        <dbReference type="ChEBI" id="CHEBI:58856"/>
        <dbReference type="ChEBI" id="CHEBI:65111"/>
        <dbReference type="EC" id="1.3.1.44"/>
    </reaction>
</comment>
<feature type="binding site" evidence="9">
    <location>
        <begin position="75"/>
        <end position="76"/>
    </location>
    <ligand>
        <name>NAD(+)</name>
        <dbReference type="ChEBI" id="CHEBI:57540"/>
    </ligand>
</feature>
<proteinExistence type="inferred from homology"/>
<dbReference type="AlphaFoldDB" id="A0A2T3QIT5"/>
<evidence type="ECO:0000259" key="10">
    <source>
        <dbReference type="Pfam" id="PF07055"/>
    </source>
</evidence>
<keyword evidence="4 9" id="KW-0560">Oxidoreductase</keyword>
<dbReference type="NCBIfam" id="NF010177">
    <property type="entry name" value="PRK13656.1"/>
    <property type="match status" value="1"/>
</dbReference>
<dbReference type="OrthoDB" id="9802260at2"/>
<feature type="binding site" evidence="9">
    <location>
        <begin position="48"/>
        <end position="53"/>
    </location>
    <ligand>
        <name>NAD(+)</name>
        <dbReference type="ChEBI" id="CHEBI:57540"/>
    </ligand>
</feature>
<evidence type="ECO:0000256" key="1">
    <source>
        <dbReference type="ARBA" id="ARBA00011245"/>
    </source>
</evidence>
<dbReference type="GO" id="GO:0006633">
    <property type="term" value="P:fatty acid biosynthetic process"/>
    <property type="evidence" value="ECO:0007669"/>
    <property type="project" value="UniProtKB-UniRule"/>
</dbReference>
<comment type="catalytic activity">
    <reaction evidence="9">
        <text>a 2,3-saturated acyl-[ACP] + NAD(+) = a (2E)-enoyl-[ACP] + NADH + H(+)</text>
        <dbReference type="Rhea" id="RHEA:10240"/>
        <dbReference type="Rhea" id="RHEA-COMP:9925"/>
        <dbReference type="Rhea" id="RHEA-COMP:9926"/>
        <dbReference type="ChEBI" id="CHEBI:15378"/>
        <dbReference type="ChEBI" id="CHEBI:57540"/>
        <dbReference type="ChEBI" id="CHEBI:57945"/>
        <dbReference type="ChEBI" id="CHEBI:78784"/>
        <dbReference type="ChEBI" id="CHEBI:78785"/>
        <dbReference type="EC" id="1.3.1.9"/>
    </reaction>
</comment>
<keyword evidence="6 9" id="KW-0443">Lipid metabolism</keyword>
<keyword evidence="3 9" id="KW-0276">Fatty acid metabolism</keyword>
<feature type="binding site" evidence="9">
    <location>
        <begin position="141"/>
        <end position="142"/>
    </location>
    <ligand>
        <name>NAD(+)</name>
        <dbReference type="ChEBI" id="CHEBI:57540"/>
    </ligand>
</feature>
<evidence type="ECO:0000256" key="9">
    <source>
        <dbReference type="HAMAP-Rule" id="MF_01838"/>
    </source>
</evidence>
<dbReference type="HAMAP" id="MF_01838">
    <property type="entry name" value="FabV_reductase"/>
    <property type="match status" value="1"/>
</dbReference>
<comment type="function">
    <text evidence="9">Involved in the final reduction of the elongation cycle of fatty acid synthesis (FAS II). Catalyzes the reduction of a carbon-carbon double bond in an enoyl moiety that is covalently linked to an acyl carrier protein (ACP).</text>
</comment>
<evidence type="ECO:0000256" key="8">
    <source>
        <dbReference type="ARBA" id="ARBA00048302"/>
    </source>
</evidence>
<feature type="binding site" evidence="9">
    <location>
        <begin position="112"/>
        <end position="113"/>
    </location>
    <ligand>
        <name>NAD(+)</name>
        <dbReference type="ChEBI" id="CHEBI:57540"/>
    </ligand>
</feature>
<evidence type="ECO:0000256" key="3">
    <source>
        <dbReference type="ARBA" id="ARBA00022832"/>
    </source>
</evidence>
<gene>
    <name evidence="9" type="primary">fabV</name>
    <name evidence="13" type="ORF">NCTC11647_03196</name>
</gene>
<organism evidence="13 14">
    <name type="scientific">Photobacterium damselae</name>
    <dbReference type="NCBI Taxonomy" id="38293"/>
    <lineage>
        <taxon>Bacteria</taxon>
        <taxon>Pseudomonadati</taxon>
        <taxon>Pseudomonadota</taxon>
        <taxon>Gammaproteobacteria</taxon>
        <taxon>Vibrionales</taxon>
        <taxon>Vibrionaceae</taxon>
        <taxon>Photobacterium</taxon>
    </lineage>
</organism>
<evidence type="ECO:0000313" key="14">
    <source>
        <dbReference type="Proteomes" id="UP000251647"/>
    </source>
</evidence>
<dbReference type="InterPro" id="IPR024906">
    <property type="entry name" value="Eno_Rdtase_FAD-bd_dom"/>
</dbReference>
<dbReference type="PANTHER" id="PTHR37480:SF1">
    <property type="entry name" value="ENOYL-[ACYL-CARRIER-PROTEIN] REDUCTASE [NADH]"/>
    <property type="match status" value="1"/>
</dbReference>
<evidence type="ECO:0000256" key="5">
    <source>
        <dbReference type="ARBA" id="ARBA00023027"/>
    </source>
</evidence>
<feature type="active site" description="Proton donor" evidence="9">
    <location>
        <position position="237"/>
    </location>
</feature>
<dbReference type="EMBL" id="UATL01000005">
    <property type="protein sequence ID" value="SPY44258.1"/>
    <property type="molecule type" value="Genomic_DNA"/>
</dbReference>
<dbReference type="Pfam" id="PF12242">
    <property type="entry name" value="Eno-Rase_NADH_b"/>
    <property type="match status" value="1"/>
</dbReference>
<dbReference type="Proteomes" id="UP000251647">
    <property type="component" value="Unassembled WGS sequence"/>
</dbReference>
<evidence type="ECO:0000259" key="11">
    <source>
        <dbReference type="Pfam" id="PF12241"/>
    </source>
</evidence>
<evidence type="ECO:0000313" key="13">
    <source>
        <dbReference type="EMBL" id="SPY44258.1"/>
    </source>
</evidence>
<dbReference type="InterPro" id="IPR024910">
    <property type="entry name" value="Enoyl-CoA_Rdtase_cat_dom"/>
</dbReference>
<protein>
    <recommendedName>
        <fullName evidence="9">Enoyl-[acyl-carrier-protein] reductase [NADH]</fullName>
        <shortName evidence="9">ENR</shortName>
        <ecNumber evidence="9">1.3.1.9</ecNumber>
    </recommendedName>
</protein>
<dbReference type="Pfam" id="PF07055">
    <property type="entry name" value="Eno-Rase_FAD_bd"/>
    <property type="match status" value="1"/>
</dbReference>
<feature type="binding site" evidence="9">
    <location>
        <position position="227"/>
    </location>
    <ligand>
        <name>substrate</name>
    </ligand>
</feature>
<dbReference type="PANTHER" id="PTHR37480">
    <property type="entry name" value="ENOYL-[ACYL-CARRIER-PROTEIN] REDUCTASE [NADH]"/>
    <property type="match status" value="1"/>
</dbReference>
<dbReference type="GO" id="GO:0004318">
    <property type="term" value="F:enoyl-[acyl-carrier-protein] reductase (NADH) activity"/>
    <property type="evidence" value="ECO:0007669"/>
    <property type="project" value="UniProtKB-UniRule"/>
</dbReference>
<reference evidence="13 14" key="1">
    <citation type="submission" date="2018-06" db="EMBL/GenBank/DDBJ databases">
        <authorList>
            <consortium name="Pathogen Informatics"/>
            <person name="Doyle S."/>
        </authorList>
    </citation>
    <scope>NUCLEOTIDE SEQUENCE [LARGE SCALE GENOMIC DNA]</scope>
    <source>
        <strain evidence="13 14">NCTC11647</strain>
    </source>
</reference>
<feature type="site" description="Plays an important role in discriminating NADH against NADPH" evidence="9">
    <location>
        <position position="76"/>
    </location>
</feature>
<dbReference type="InterPro" id="IPR036291">
    <property type="entry name" value="NAD(P)-bd_dom_sf"/>
</dbReference>
<name>A0A2T3QIT5_PHODM</name>
<dbReference type="SUPFAM" id="SSF51735">
    <property type="entry name" value="NAD(P)-binding Rossmann-fold domains"/>
    <property type="match status" value="1"/>
</dbReference>
<feature type="domain" description="Trans-2-enoyl-CoA reductase catalytic" evidence="11">
    <location>
        <begin position="84"/>
        <end position="318"/>
    </location>
</feature>
<keyword evidence="5 9" id="KW-0520">NAD</keyword>
<feature type="binding site" evidence="9">
    <location>
        <position position="246"/>
    </location>
    <ligand>
        <name>NAD(+)</name>
        <dbReference type="ChEBI" id="CHEBI:57540"/>
    </ligand>
</feature>
<comment type="similarity">
    <text evidence="9">Belongs to the TER reductase family.</text>
</comment>
<dbReference type="NCBIfam" id="NF043048">
    <property type="entry name" value="EnoyACPredFabV"/>
    <property type="match status" value="1"/>
</dbReference>
<dbReference type="GO" id="GO:0051287">
    <property type="term" value="F:NAD binding"/>
    <property type="evidence" value="ECO:0007669"/>
    <property type="project" value="UniProtKB-UniRule"/>
</dbReference>
<dbReference type="InterPro" id="IPR010758">
    <property type="entry name" value="Trans-2-enoyl-CoA_reductase"/>
</dbReference>
<dbReference type="InterPro" id="IPR050048">
    <property type="entry name" value="FabV-like_NADH_b"/>
</dbReference>
<dbReference type="Gene3D" id="3.40.50.720">
    <property type="entry name" value="NAD(P)-binding Rossmann-like Domain"/>
    <property type="match status" value="1"/>
</dbReference>
<feature type="domain" description="Enoyl reductase FAD binding" evidence="10">
    <location>
        <begin position="328"/>
        <end position="390"/>
    </location>
</feature>
<dbReference type="RefSeq" id="WP_005306254.1">
    <property type="nucleotide sequence ID" value="NZ_PYOG01000013.1"/>
</dbReference>
<dbReference type="EC" id="1.3.1.9" evidence="9"/>
<feature type="binding site" evidence="9">
    <location>
        <begin position="275"/>
        <end position="277"/>
    </location>
    <ligand>
        <name>NAD(+)</name>
        <dbReference type="ChEBI" id="CHEBI:57540"/>
    </ligand>
</feature>
<comment type="pathway">
    <text evidence="9">Lipid metabolism; fatty acid biosynthesis.</text>
</comment>
<evidence type="ECO:0000256" key="6">
    <source>
        <dbReference type="ARBA" id="ARBA00023098"/>
    </source>
</evidence>